<dbReference type="GO" id="GO:0006511">
    <property type="term" value="P:ubiquitin-dependent protein catabolic process"/>
    <property type="evidence" value="ECO:0007669"/>
    <property type="project" value="UniProtKB-UniRule"/>
</dbReference>
<dbReference type="GO" id="GO:0016579">
    <property type="term" value="P:protein deubiquitination"/>
    <property type="evidence" value="ECO:0007669"/>
    <property type="project" value="TreeGrafter"/>
</dbReference>
<dbReference type="PANTHER" id="PTHR10589:SF16">
    <property type="entry name" value="UBIQUITIN CARBOXYL-TERMINAL HYDROLASE ISOZYME L5"/>
    <property type="match status" value="1"/>
</dbReference>
<comment type="subunit">
    <text evidence="12">Catalytic component of the polycomb repressive deubiquitinase (PR-DUB) complex, at least composed of caly/calypso, Asx and sba (MBD5/6 homolog). The PR-DUB complex associates with nucleosomes to mediate deubiquitination of histone H2AK118ub1 substrates; the association requires the positively charged C-terminal tail of caly, probably due to direct binding of DNA. Interacts (via ULD domain) with Asx (via DEUBAD domain); the interaction produces a stable heterodimer with a composite binding site for ubiquitin. Homodimerizes (via coiled-coil hinge-region between the UCH and ULD domains) to mediate assembly of 2 copies of the caly-Asx heterodimer into a bisymmetric tetramer; dimerization enhances PR-DUB association with nucleosomes.</text>
</comment>
<evidence type="ECO:0000256" key="12">
    <source>
        <dbReference type="ARBA" id="ARBA00049710"/>
    </source>
</evidence>
<evidence type="ECO:0000256" key="7">
    <source>
        <dbReference type="ARBA" id="ARBA00022801"/>
    </source>
</evidence>
<keyword evidence="7 16" id="KW-0378">Hydrolase</keyword>
<comment type="caution">
    <text evidence="13">Lacks conserved residue(s) required for the propagation of feature annotation.</text>
</comment>
<dbReference type="EC" id="3.4.19.12" evidence="3"/>
<comment type="function">
    <text evidence="11">Catalytic component of the polycomb repressive deubiquitinase (PR-DUB) complex, a complex that specifically mediates deubiquitination of histone H2A monoubiquitinated at 'Lys-119' (H2AK118ub1). Mediates bisymmetric organization of the PR-DUB complex and is involved in association with nucleosomes to mediate deubiquitination. Does not deubiquitinate monoubiquitinated histone H2B. Required to maintain the transcriptionally repressive state of homeotic genes throughout development. The PR-DUB complex has weak or no activity toward 'Lys-48'- and 'Lys-63'-linked polyubiquitin chains. Polycomb group (PcG) protein.</text>
</comment>
<evidence type="ECO:0000256" key="9">
    <source>
        <dbReference type="ARBA" id="ARBA00044827"/>
    </source>
</evidence>
<dbReference type="Proteomes" id="UP000037510">
    <property type="component" value="Unassembled WGS sequence"/>
</dbReference>
<dbReference type="Gene3D" id="1.20.58.860">
    <property type="match status" value="1"/>
</dbReference>
<dbReference type="PROSITE" id="PS52048">
    <property type="entry name" value="UCH_DOMAIN"/>
    <property type="match status" value="1"/>
</dbReference>
<dbReference type="GO" id="GO:0005737">
    <property type="term" value="C:cytoplasm"/>
    <property type="evidence" value="ECO:0007669"/>
    <property type="project" value="TreeGrafter"/>
</dbReference>
<dbReference type="InterPro" id="IPR001578">
    <property type="entry name" value="Peptidase_C12_UCH"/>
</dbReference>
<protein>
    <recommendedName>
        <fullName evidence="4">Ubiquitin carboxyl-terminal hydrolase calypso</fullName>
        <ecNumber evidence="3">3.4.19.12</ecNumber>
    </recommendedName>
    <alternativeName>
        <fullName evidence="9">BRCA1-associated protein 1 homolog</fullName>
    </alternativeName>
    <alternativeName>
        <fullName evidence="10">Polycomb group protein calypso</fullName>
    </alternativeName>
</protein>
<comment type="similarity">
    <text evidence="2 13">Belongs to the peptidase C12 family.</text>
</comment>
<proteinExistence type="inferred from homology"/>
<evidence type="ECO:0000256" key="8">
    <source>
        <dbReference type="ARBA" id="ARBA00022807"/>
    </source>
</evidence>
<evidence type="ECO:0000256" key="6">
    <source>
        <dbReference type="ARBA" id="ARBA00022786"/>
    </source>
</evidence>
<keyword evidence="5" id="KW-0645">Protease</keyword>
<reference evidence="16 17" key="1">
    <citation type="journal article" date="2015" name="Genome Biol. Evol.">
        <title>The genome of winter moth (Operophtera brumata) provides a genomic perspective on sexual dimorphism and phenology.</title>
        <authorList>
            <person name="Derks M.F."/>
            <person name="Smit S."/>
            <person name="Salis L."/>
            <person name="Schijlen E."/>
            <person name="Bossers A."/>
            <person name="Mateman C."/>
            <person name="Pijl A.S."/>
            <person name="de Ridder D."/>
            <person name="Groenen M.A."/>
            <person name="Visser M.E."/>
            <person name="Megens H.J."/>
        </authorList>
    </citation>
    <scope>NUCLEOTIDE SEQUENCE [LARGE SCALE GENOMIC DNA]</scope>
    <source>
        <strain evidence="16">WM2013NL</strain>
        <tissue evidence="16">Head and thorax</tissue>
    </source>
</reference>
<dbReference type="Pfam" id="PF18031">
    <property type="entry name" value="UCH_C"/>
    <property type="match status" value="1"/>
</dbReference>
<dbReference type="InterPro" id="IPR041507">
    <property type="entry name" value="UCH_C"/>
</dbReference>
<feature type="non-terminal residue" evidence="16">
    <location>
        <position position="1"/>
    </location>
</feature>
<comment type="catalytic activity">
    <reaction evidence="1">
        <text>Thiol-dependent hydrolysis of ester, thioester, amide, peptide and isopeptide bonds formed by the C-terminal Gly of ubiquitin (a 76-residue protein attached to proteins as an intracellular targeting signal).</text>
        <dbReference type="EC" id="3.4.19.12"/>
    </reaction>
</comment>
<dbReference type="AlphaFoldDB" id="A0A0L7KMR0"/>
<evidence type="ECO:0000256" key="14">
    <source>
        <dbReference type="PROSITE-ProRule" id="PRU01394"/>
    </source>
</evidence>
<sequence length="176" mass="20059">TINNACATQAIISLLLNCDHPDLELGVELTKLKEFSRSLDAQMAGYAISNSQVIRAAHNSMGSQYTEGEIHFNLMALVSNRKMVLTRQMQELVSSTALHGMQCFEVESELTRLRMDLDYEDVKMLIYAREMARRRHNYIPFIVELLQVLAESKQLSSLVSAARQRIKKRGNKRIKT</sequence>
<evidence type="ECO:0000256" key="10">
    <source>
        <dbReference type="ARBA" id="ARBA00044829"/>
    </source>
</evidence>
<organism evidence="16 17">
    <name type="scientific">Operophtera brumata</name>
    <name type="common">Winter moth</name>
    <name type="synonym">Phalaena brumata</name>
    <dbReference type="NCBI Taxonomy" id="104452"/>
    <lineage>
        <taxon>Eukaryota</taxon>
        <taxon>Metazoa</taxon>
        <taxon>Ecdysozoa</taxon>
        <taxon>Arthropoda</taxon>
        <taxon>Hexapoda</taxon>
        <taxon>Insecta</taxon>
        <taxon>Pterygota</taxon>
        <taxon>Neoptera</taxon>
        <taxon>Endopterygota</taxon>
        <taxon>Lepidoptera</taxon>
        <taxon>Glossata</taxon>
        <taxon>Ditrysia</taxon>
        <taxon>Geometroidea</taxon>
        <taxon>Geometridae</taxon>
        <taxon>Larentiinae</taxon>
        <taxon>Operophtera</taxon>
    </lineage>
</organism>
<dbReference type="SUPFAM" id="SSF54001">
    <property type="entry name" value="Cysteine proteinases"/>
    <property type="match status" value="1"/>
</dbReference>
<evidence type="ECO:0000256" key="11">
    <source>
        <dbReference type="ARBA" id="ARBA00046227"/>
    </source>
</evidence>
<dbReference type="Gene3D" id="3.40.532.10">
    <property type="entry name" value="Peptidase C12, ubiquitin carboxyl-terminal hydrolase"/>
    <property type="match status" value="1"/>
</dbReference>
<keyword evidence="8" id="KW-0788">Thiol protease</keyword>
<evidence type="ECO:0000256" key="4">
    <source>
        <dbReference type="ARBA" id="ARBA00016102"/>
    </source>
</evidence>
<dbReference type="GO" id="GO:0004843">
    <property type="term" value="F:cysteine-type deubiquitinase activity"/>
    <property type="evidence" value="ECO:0007669"/>
    <property type="project" value="UniProtKB-EC"/>
</dbReference>
<evidence type="ECO:0000259" key="15">
    <source>
        <dbReference type="PROSITE" id="PS52048"/>
    </source>
</evidence>
<gene>
    <name evidence="16" type="ORF">OBRU01_24496</name>
</gene>
<evidence type="ECO:0000313" key="17">
    <source>
        <dbReference type="Proteomes" id="UP000037510"/>
    </source>
</evidence>
<keyword evidence="6 14" id="KW-0833">Ubl conjugation pathway</keyword>
<evidence type="ECO:0000256" key="5">
    <source>
        <dbReference type="ARBA" id="ARBA00022670"/>
    </source>
</evidence>
<dbReference type="PANTHER" id="PTHR10589">
    <property type="entry name" value="UBIQUITIN CARBOXYL-TERMINAL HYDROLASE"/>
    <property type="match status" value="1"/>
</dbReference>
<dbReference type="STRING" id="104452.A0A0L7KMR0"/>
<evidence type="ECO:0000256" key="13">
    <source>
        <dbReference type="PROSITE-ProRule" id="PRU01393"/>
    </source>
</evidence>
<accession>A0A0L7KMR0</accession>
<dbReference type="PROSITE" id="PS52049">
    <property type="entry name" value="ULD"/>
    <property type="match status" value="1"/>
</dbReference>
<dbReference type="Pfam" id="PF01088">
    <property type="entry name" value="Peptidase_C12"/>
    <property type="match status" value="1"/>
</dbReference>
<evidence type="ECO:0000256" key="3">
    <source>
        <dbReference type="ARBA" id="ARBA00012759"/>
    </source>
</evidence>
<comment type="caution">
    <text evidence="16">The sequence shown here is derived from an EMBL/GenBank/DDBJ whole genome shotgun (WGS) entry which is preliminary data.</text>
</comment>
<dbReference type="EMBL" id="JTDY01008998">
    <property type="protein sequence ID" value="KOB64224.1"/>
    <property type="molecule type" value="Genomic_DNA"/>
</dbReference>
<dbReference type="InterPro" id="IPR038765">
    <property type="entry name" value="Papain-like_cys_pep_sf"/>
</dbReference>
<feature type="domain" description="UCH catalytic" evidence="15">
    <location>
        <begin position="1"/>
        <end position="176"/>
    </location>
</feature>
<evidence type="ECO:0000256" key="1">
    <source>
        <dbReference type="ARBA" id="ARBA00000707"/>
    </source>
</evidence>
<name>A0A0L7KMR0_OPEBR</name>
<dbReference type="InterPro" id="IPR036959">
    <property type="entry name" value="Peptidase_C12_UCH_sf"/>
</dbReference>
<keyword evidence="17" id="KW-1185">Reference proteome</keyword>
<evidence type="ECO:0000256" key="2">
    <source>
        <dbReference type="ARBA" id="ARBA00009326"/>
    </source>
</evidence>
<evidence type="ECO:0000313" key="16">
    <source>
        <dbReference type="EMBL" id="KOB64224.1"/>
    </source>
</evidence>